<reference evidence="1 2" key="1">
    <citation type="submission" date="2014-08" db="EMBL/GenBank/DDBJ databases">
        <title>Complete genome sequence of Corynebacterium deserti GIMN1.010 (=DSM 45689), isolated from desert sand in western China.</title>
        <authorList>
            <person name="Ruckert C."/>
            <person name="Albersmeier A."/>
            <person name="Kalinowski J."/>
        </authorList>
    </citation>
    <scope>NUCLEOTIDE SEQUENCE [LARGE SCALE GENOMIC DNA]</scope>
    <source>
        <strain evidence="1 2">GIMN1.010</strain>
    </source>
</reference>
<evidence type="ECO:0000313" key="1">
    <source>
        <dbReference type="EMBL" id="ALC06455.1"/>
    </source>
</evidence>
<protein>
    <submittedName>
        <fullName evidence="1">Uncharacterized protein</fullName>
    </submittedName>
</protein>
<dbReference type="KEGG" id="cdx:CDES_10390"/>
<dbReference type="Proteomes" id="UP000068067">
    <property type="component" value="Chromosome"/>
</dbReference>
<dbReference type="AlphaFoldDB" id="A0A0M4CQZ4"/>
<organism evidence="1 2">
    <name type="scientific">Corynebacterium deserti GIMN1.010</name>
    <dbReference type="NCBI Taxonomy" id="931089"/>
    <lineage>
        <taxon>Bacteria</taxon>
        <taxon>Bacillati</taxon>
        <taxon>Actinomycetota</taxon>
        <taxon>Actinomycetes</taxon>
        <taxon>Mycobacteriales</taxon>
        <taxon>Corynebacteriaceae</taxon>
        <taxon>Corynebacterium</taxon>
    </lineage>
</organism>
<proteinExistence type="predicted"/>
<keyword evidence="2" id="KW-1185">Reference proteome</keyword>
<name>A0A0M4CQZ4_9CORY</name>
<dbReference type="STRING" id="931089.CDES_10390"/>
<evidence type="ECO:0000313" key="2">
    <source>
        <dbReference type="Proteomes" id="UP000068067"/>
    </source>
</evidence>
<dbReference type="EMBL" id="CP009220">
    <property type="protein sequence ID" value="ALC06455.1"/>
    <property type="molecule type" value="Genomic_DNA"/>
</dbReference>
<dbReference type="PATRIC" id="fig|931089.4.peg.2101"/>
<gene>
    <name evidence="1" type="ORF">CDES_10390</name>
</gene>
<accession>A0A0M4CQZ4</accession>
<sequence length="247" mass="27214">MVFTSFDLCFGKYEKEGVLDAMSSTTAQLRHRELTQEIYNIGDEVAEYIEHIMEAVSDWDLELVEDCLAEFEEIVAEARDDSRTVVAELSGLRHALTTGIRQGTVSARDVVEVSVEKPVRLTAGDLERDFDIDAGLVDVRDLATALNSRTDAVVKRLEATVEWVLAETDKVANDLDSLSLPMLYGRVAAVVDSATHAWIDAVGTANSAYVRTMRGSNPPRFLLERARIDAIVARVAAKLAQKRNAVS</sequence>